<dbReference type="InterPro" id="IPR008971">
    <property type="entry name" value="HSP40/DnaJ_pept-bd"/>
</dbReference>
<dbReference type="SUPFAM" id="SSF57938">
    <property type="entry name" value="DnaJ/Hsp40 cysteine-rich domain"/>
    <property type="match status" value="1"/>
</dbReference>
<evidence type="ECO:0000256" key="4">
    <source>
        <dbReference type="ARBA" id="ARBA00022737"/>
    </source>
</evidence>
<organism evidence="13 14">
    <name type="scientific">candidate division CPR3 bacterium 4484_211</name>
    <dbReference type="NCBI Taxonomy" id="1968527"/>
    <lineage>
        <taxon>Bacteria</taxon>
        <taxon>Bacteria division CPR3</taxon>
    </lineage>
</organism>
<dbReference type="SUPFAM" id="SSF49493">
    <property type="entry name" value="HSP40/DnaJ peptide-binding domain"/>
    <property type="match status" value="2"/>
</dbReference>
<dbReference type="InterPro" id="IPR002939">
    <property type="entry name" value="DnaJ_C"/>
</dbReference>
<evidence type="ECO:0000259" key="11">
    <source>
        <dbReference type="PROSITE" id="PS50076"/>
    </source>
</evidence>
<dbReference type="GO" id="GO:0009408">
    <property type="term" value="P:response to heat"/>
    <property type="evidence" value="ECO:0007669"/>
    <property type="project" value="InterPro"/>
</dbReference>
<evidence type="ECO:0000256" key="3">
    <source>
        <dbReference type="ARBA" id="ARBA00022723"/>
    </source>
</evidence>
<feature type="domain" description="CR-type" evidence="12">
    <location>
        <begin position="149"/>
        <end position="230"/>
    </location>
</feature>
<dbReference type="NCBIfam" id="NF008035">
    <property type="entry name" value="PRK10767.1"/>
    <property type="match status" value="1"/>
</dbReference>
<dbReference type="InterPro" id="IPR018253">
    <property type="entry name" value="DnaJ_domain_CS"/>
</dbReference>
<dbReference type="InterPro" id="IPR001305">
    <property type="entry name" value="HSP_DnaJ_Cys-rich_dom"/>
</dbReference>
<feature type="repeat" description="CXXCXGXG motif" evidence="9">
    <location>
        <begin position="204"/>
        <end position="211"/>
    </location>
</feature>
<dbReference type="PANTHER" id="PTHR43096">
    <property type="entry name" value="DNAJ HOMOLOG 1, MITOCHONDRIAL-RELATED"/>
    <property type="match status" value="1"/>
</dbReference>
<dbReference type="InterPro" id="IPR012724">
    <property type="entry name" value="DnaJ"/>
</dbReference>
<dbReference type="GO" id="GO:0008270">
    <property type="term" value="F:zinc ion binding"/>
    <property type="evidence" value="ECO:0007669"/>
    <property type="project" value="UniProtKB-UniRule"/>
</dbReference>
<dbReference type="AlphaFoldDB" id="A0A1W9NXW5"/>
<dbReference type="NCBIfam" id="TIGR02349">
    <property type="entry name" value="DnaJ_bact"/>
    <property type="match status" value="1"/>
</dbReference>
<feature type="binding site" evidence="9">
    <location>
        <position position="162"/>
    </location>
    <ligand>
        <name>Zn(2+)</name>
        <dbReference type="ChEBI" id="CHEBI:29105"/>
        <label>1</label>
    </ligand>
</feature>
<dbReference type="CDD" id="cd10719">
    <property type="entry name" value="DnaJ_zf"/>
    <property type="match status" value="1"/>
</dbReference>
<comment type="similarity">
    <text evidence="9">Belongs to the DnaJ family.</text>
</comment>
<keyword evidence="3 9" id="KW-0479">Metal-binding</keyword>
<dbReference type="EMBL" id="MZGJ01000010">
    <property type="protein sequence ID" value="OQX51007.1"/>
    <property type="molecule type" value="Genomic_DNA"/>
</dbReference>
<dbReference type="CDD" id="cd06257">
    <property type="entry name" value="DnaJ"/>
    <property type="match status" value="1"/>
</dbReference>
<comment type="subcellular location">
    <subcellularLocation>
        <location evidence="9">Cytoplasm</location>
    </subcellularLocation>
</comment>
<feature type="binding site" evidence="9">
    <location>
        <position position="221"/>
    </location>
    <ligand>
        <name>Zn(2+)</name>
        <dbReference type="ChEBI" id="CHEBI:29105"/>
        <label>1</label>
    </ligand>
</feature>
<dbReference type="InterPro" id="IPR036410">
    <property type="entry name" value="HSP_DnaJ_Cys-rich_dom_sf"/>
</dbReference>
<dbReference type="InterPro" id="IPR001623">
    <property type="entry name" value="DnaJ_domain"/>
</dbReference>
<reference evidence="14" key="1">
    <citation type="submission" date="2017-03" db="EMBL/GenBank/DDBJ databases">
        <title>Novel pathways for hydrocarbon cycling and metabolic interdependencies in hydrothermal sediment communities.</title>
        <authorList>
            <person name="Dombrowski N."/>
            <person name="Seitz K."/>
            <person name="Teske A."/>
            <person name="Baker B."/>
        </authorList>
    </citation>
    <scope>NUCLEOTIDE SEQUENCE [LARGE SCALE GENOMIC DNA]</scope>
</reference>
<proteinExistence type="inferred from homology"/>
<dbReference type="PROSITE" id="PS51188">
    <property type="entry name" value="ZF_CR"/>
    <property type="match status" value="1"/>
</dbReference>
<dbReference type="STRING" id="1968527.B5M47_02185"/>
<evidence type="ECO:0000313" key="14">
    <source>
        <dbReference type="Proteomes" id="UP000192520"/>
    </source>
</evidence>
<comment type="function">
    <text evidence="9">Participates actively in the response to hyperosmotic and heat shock by preventing the aggregation of stress-denatured proteins and by disaggregating proteins, also in an autonomous, DnaK-independent fashion. Unfolded proteins bind initially to DnaJ; upon interaction with the DnaJ-bound protein, DnaK hydrolyzes its bound ATP, resulting in the formation of a stable complex. GrpE releases ADP from DnaK; ATP binding to DnaK triggers the release of the substrate protein, thus completing the reaction cycle. Several rounds of ATP-dependent interactions between DnaJ, DnaK and GrpE are required for fully efficient folding. Also involved, together with DnaK and GrpE, in the DNA replication of plasmids through activation of initiation proteins.</text>
</comment>
<dbReference type="GO" id="GO:0006260">
    <property type="term" value="P:DNA replication"/>
    <property type="evidence" value="ECO:0007669"/>
    <property type="project" value="UniProtKB-KW"/>
</dbReference>
<feature type="domain" description="J" evidence="11">
    <location>
        <begin position="6"/>
        <end position="70"/>
    </location>
</feature>
<protein>
    <recommendedName>
        <fullName evidence="9">Chaperone protein DnaJ</fullName>
    </recommendedName>
</protein>
<dbReference type="FunFam" id="1.10.287.110:FF:000031">
    <property type="entry name" value="Molecular chaperone DnaJ"/>
    <property type="match status" value="1"/>
</dbReference>
<feature type="zinc finger region" description="CR-type" evidence="10">
    <location>
        <begin position="149"/>
        <end position="230"/>
    </location>
</feature>
<name>A0A1W9NXW5_UNCC3</name>
<dbReference type="Pfam" id="PF00684">
    <property type="entry name" value="DnaJ_CXXCXGXG"/>
    <property type="match status" value="1"/>
</dbReference>
<evidence type="ECO:0000313" key="13">
    <source>
        <dbReference type="EMBL" id="OQX51007.1"/>
    </source>
</evidence>
<evidence type="ECO:0000256" key="10">
    <source>
        <dbReference type="PROSITE-ProRule" id="PRU00546"/>
    </source>
</evidence>
<keyword evidence="5 9" id="KW-0863">Zinc-finger</keyword>
<dbReference type="PRINTS" id="PR00625">
    <property type="entry name" value="JDOMAIN"/>
</dbReference>
<keyword evidence="2 9" id="KW-0235">DNA replication</keyword>
<keyword evidence="6 9" id="KW-0862">Zinc</keyword>
<feature type="binding site" evidence="9">
    <location>
        <position position="218"/>
    </location>
    <ligand>
        <name>Zn(2+)</name>
        <dbReference type="ChEBI" id="CHEBI:29105"/>
        <label>1</label>
    </ligand>
</feature>
<keyword evidence="7 9" id="KW-0346">Stress response</keyword>
<comment type="caution">
    <text evidence="13">The sequence shown here is derived from an EMBL/GenBank/DDBJ whole genome shotgun (WGS) entry which is preliminary data.</text>
</comment>
<dbReference type="InterPro" id="IPR036869">
    <property type="entry name" value="J_dom_sf"/>
</dbReference>
<accession>A0A1W9NXW5</accession>
<dbReference type="Gene3D" id="1.10.287.110">
    <property type="entry name" value="DnaJ domain"/>
    <property type="match status" value="1"/>
</dbReference>
<feature type="repeat" description="CXXCXGXG motif" evidence="9">
    <location>
        <begin position="162"/>
        <end position="169"/>
    </location>
</feature>
<dbReference type="Gene3D" id="2.60.260.20">
    <property type="entry name" value="Urease metallochaperone UreE, N-terminal domain"/>
    <property type="match status" value="2"/>
</dbReference>
<dbReference type="Proteomes" id="UP000192520">
    <property type="component" value="Unassembled WGS sequence"/>
</dbReference>
<keyword evidence="4 9" id="KW-0677">Repeat</keyword>
<gene>
    <name evidence="9" type="primary">dnaJ</name>
    <name evidence="13" type="ORF">B5M47_02185</name>
</gene>
<feature type="binding site" evidence="9">
    <location>
        <position position="204"/>
    </location>
    <ligand>
        <name>Zn(2+)</name>
        <dbReference type="ChEBI" id="CHEBI:29105"/>
        <label>2</label>
    </ligand>
</feature>
<evidence type="ECO:0000256" key="6">
    <source>
        <dbReference type="ARBA" id="ARBA00022833"/>
    </source>
</evidence>
<evidence type="ECO:0000256" key="2">
    <source>
        <dbReference type="ARBA" id="ARBA00022705"/>
    </source>
</evidence>
<dbReference type="Pfam" id="PF00226">
    <property type="entry name" value="DnaJ"/>
    <property type="match status" value="1"/>
</dbReference>
<feature type="binding site" evidence="9">
    <location>
        <position position="207"/>
    </location>
    <ligand>
        <name>Zn(2+)</name>
        <dbReference type="ChEBI" id="CHEBI:29105"/>
        <label>2</label>
    </ligand>
</feature>
<comment type="domain">
    <text evidence="9">The J domain is necessary and sufficient to stimulate DnaK ATPase activity. Zinc center 1 plays an important role in the autonomous, DnaK-independent chaperone activity of DnaJ. Zinc center 2 is essential for interaction with DnaK and for DnaJ activity.</text>
</comment>
<dbReference type="GO" id="GO:0031072">
    <property type="term" value="F:heat shock protein binding"/>
    <property type="evidence" value="ECO:0007669"/>
    <property type="project" value="InterPro"/>
</dbReference>
<dbReference type="CDD" id="cd10747">
    <property type="entry name" value="DnaJ_C"/>
    <property type="match status" value="1"/>
</dbReference>
<feature type="repeat" description="CXXCXGXG motif" evidence="9">
    <location>
        <begin position="178"/>
        <end position="185"/>
    </location>
</feature>
<dbReference type="GO" id="GO:0005524">
    <property type="term" value="F:ATP binding"/>
    <property type="evidence" value="ECO:0007669"/>
    <property type="project" value="InterPro"/>
</dbReference>
<dbReference type="GO" id="GO:0005737">
    <property type="term" value="C:cytoplasm"/>
    <property type="evidence" value="ECO:0007669"/>
    <property type="project" value="UniProtKB-SubCell"/>
</dbReference>
<comment type="subunit">
    <text evidence="9">Homodimer.</text>
</comment>
<dbReference type="SMART" id="SM00271">
    <property type="entry name" value="DnaJ"/>
    <property type="match status" value="1"/>
</dbReference>
<dbReference type="Pfam" id="PF01556">
    <property type="entry name" value="DnaJ_C"/>
    <property type="match status" value="1"/>
</dbReference>
<evidence type="ECO:0000256" key="7">
    <source>
        <dbReference type="ARBA" id="ARBA00023016"/>
    </source>
</evidence>
<feature type="binding site" evidence="9">
    <location>
        <position position="165"/>
    </location>
    <ligand>
        <name>Zn(2+)</name>
        <dbReference type="ChEBI" id="CHEBI:29105"/>
        <label>1</label>
    </ligand>
</feature>
<dbReference type="GO" id="GO:0051082">
    <property type="term" value="F:unfolded protein binding"/>
    <property type="evidence" value="ECO:0007669"/>
    <property type="project" value="UniProtKB-UniRule"/>
</dbReference>
<evidence type="ECO:0000256" key="5">
    <source>
        <dbReference type="ARBA" id="ARBA00022771"/>
    </source>
</evidence>
<evidence type="ECO:0000256" key="1">
    <source>
        <dbReference type="ARBA" id="ARBA00022490"/>
    </source>
</evidence>
<dbReference type="PROSITE" id="PS00636">
    <property type="entry name" value="DNAJ_1"/>
    <property type="match status" value="1"/>
</dbReference>
<dbReference type="Gene3D" id="6.20.20.10">
    <property type="match status" value="2"/>
</dbReference>
<evidence type="ECO:0000259" key="12">
    <source>
        <dbReference type="PROSITE" id="PS51188"/>
    </source>
</evidence>
<evidence type="ECO:0000256" key="9">
    <source>
        <dbReference type="HAMAP-Rule" id="MF_01152"/>
    </source>
</evidence>
<dbReference type="PANTHER" id="PTHR43096:SF52">
    <property type="entry name" value="DNAJ HOMOLOG 1, MITOCHONDRIAL-RELATED"/>
    <property type="match status" value="1"/>
</dbReference>
<comment type="cofactor">
    <cofactor evidence="9">
        <name>Zn(2+)</name>
        <dbReference type="ChEBI" id="CHEBI:29105"/>
    </cofactor>
    <text evidence="9">Binds 2 Zn(2+) ions per monomer.</text>
</comment>
<dbReference type="SUPFAM" id="SSF46565">
    <property type="entry name" value="Chaperone J-domain"/>
    <property type="match status" value="1"/>
</dbReference>
<dbReference type="GO" id="GO:0042026">
    <property type="term" value="P:protein refolding"/>
    <property type="evidence" value="ECO:0007669"/>
    <property type="project" value="TreeGrafter"/>
</dbReference>
<evidence type="ECO:0000256" key="8">
    <source>
        <dbReference type="ARBA" id="ARBA00023186"/>
    </source>
</evidence>
<sequence length="388" mass="42718">MPDKKDYYDILGVSRDASNKEIKQAYRNLARKYHPDVNQEDGAEQKFKEINEAYEVLSDSQKRAAYDRLGHAAFNGSFSGAESASYGFPGFDYNFSGFSNPFDIFEEFFGFRSPFTQTRTGSKSRQRAKKAGRDLLQTIKIPFAAAVKGTDYEIAYRRLKPCLACKGSGAANNGKISCPQCQGSGRVQKVNRTFLGQIATISTCPTCHGSGEIIKNPCPKCRGKGRIAAQEKLKIKIPAGVETGHKLRFRQKGDAGENGGLAGDLYIQIKVEPSKIFQRRGPDVYLDLPITFSQAALGDTLEVPVIDPGQPGGIGRKKIKIPAGIDAEAVIKLSGQGMPKLSGTGKGDEYIRIKLQTPKKLSPAEKEIFEKLKKTNSRPKNLWDRFFS</sequence>
<dbReference type="PROSITE" id="PS50076">
    <property type="entry name" value="DNAJ_2"/>
    <property type="match status" value="1"/>
</dbReference>
<feature type="binding site" evidence="9">
    <location>
        <position position="178"/>
    </location>
    <ligand>
        <name>Zn(2+)</name>
        <dbReference type="ChEBI" id="CHEBI:29105"/>
        <label>2</label>
    </ligand>
</feature>
<feature type="repeat" description="CXXCXGXG motif" evidence="9">
    <location>
        <begin position="218"/>
        <end position="225"/>
    </location>
</feature>
<keyword evidence="1 9" id="KW-0963">Cytoplasm</keyword>
<dbReference type="HAMAP" id="MF_01152">
    <property type="entry name" value="DnaJ"/>
    <property type="match status" value="1"/>
</dbReference>
<keyword evidence="8 9" id="KW-0143">Chaperone</keyword>
<feature type="binding site" evidence="9">
    <location>
        <position position="181"/>
    </location>
    <ligand>
        <name>Zn(2+)</name>
        <dbReference type="ChEBI" id="CHEBI:29105"/>
        <label>2</label>
    </ligand>
</feature>